<protein>
    <submittedName>
        <fullName evidence="3">Uncharacterized protein</fullName>
    </submittedName>
</protein>
<keyword evidence="2" id="KW-0472">Membrane</keyword>
<proteinExistence type="predicted"/>
<feature type="region of interest" description="Disordered" evidence="1">
    <location>
        <begin position="29"/>
        <end position="88"/>
    </location>
</feature>
<keyword evidence="2" id="KW-1133">Transmembrane helix</keyword>
<feature type="compositionally biased region" description="Polar residues" evidence="1">
    <location>
        <begin position="124"/>
        <end position="134"/>
    </location>
</feature>
<feature type="region of interest" description="Disordered" evidence="1">
    <location>
        <begin position="120"/>
        <end position="199"/>
    </location>
</feature>
<sequence>MTSKTPVNGVGYDKSLLKAAPAVSKLDKQEGYDPTLLEAKPASPAPGRKTPANPASPIQNKYAGSDESPKAAALPIDREAGRSAKGRKPNKTKWIIGAVVIIILIIGIGVGVGVGVGAKRRNNDSSSPLVTTGSGAPAETGGSEPTKTVAGQGDFTKTDTTAPTQQTNIADGGVEPASPNSPPTASTTGKGGVLKGYYY</sequence>
<accession>G4TG31</accession>
<evidence type="ECO:0000313" key="3">
    <source>
        <dbReference type="EMBL" id="CCA70260.1"/>
    </source>
</evidence>
<dbReference type="InParanoid" id="G4TG31"/>
<reference evidence="3 4" key="1">
    <citation type="journal article" date="2011" name="PLoS Pathog.">
        <title>Endophytic Life Strategies Decoded by Genome and Transcriptome Analyses of the Mutualistic Root Symbiont Piriformospora indica.</title>
        <authorList>
            <person name="Zuccaro A."/>
            <person name="Lahrmann U."/>
            <person name="Guldener U."/>
            <person name="Langen G."/>
            <person name="Pfiffi S."/>
            <person name="Biedenkopf D."/>
            <person name="Wong P."/>
            <person name="Samans B."/>
            <person name="Grimm C."/>
            <person name="Basiewicz M."/>
            <person name="Murat C."/>
            <person name="Martin F."/>
            <person name="Kogel K.H."/>
        </authorList>
    </citation>
    <scope>NUCLEOTIDE SEQUENCE [LARGE SCALE GENOMIC DNA]</scope>
    <source>
        <strain evidence="3 4">DSM 11827</strain>
    </source>
</reference>
<dbReference type="Proteomes" id="UP000007148">
    <property type="component" value="Unassembled WGS sequence"/>
</dbReference>
<dbReference type="EMBL" id="CAFZ01000077">
    <property type="protein sequence ID" value="CCA70260.1"/>
    <property type="molecule type" value="Genomic_DNA"/>
</dbReference>
<keyword evidence="4" id="KW-1185">Reference proteome</keyword>
<dbReference type="AlphaFoldDB" id="G4TG31"/>
<dbReference type="OrthoDB" id="3269560at2759"/>
<dbReference type="HOGENOM" id="CLU_1475998_0_0_1"/>
<feature type="transmembrane region" description="Helical" evidence="2">
    <location>
        <begin position="94"/>
        <end position="118"/>
    </location>
</feature>
<keyword evidence="2" id="KW-0812">Transmembrane</keyword>
<organism evidence="3 4">
    <name type="scientific">Serendipita indica (strain DSM 11827)</name>
    <name type="common">Root endophyte fungus</name>
    <name type="synonym">Piriformospora indica</name>
    <dbReference type="NCBI Taxonomy" id="1109443"/>
    <lineage>
        <taxon>Eukaryota</taxon>
        <taxon>Fungi</taxon>
        <taxon>Dikarya</taxon>
        <taxon>Basidiomycota</taxon>
        <taxon>Agaricomycotina</taxon>
        <taxon>Agaricomycetes</taxon>
        <taxon>Sebacinales</taxon>
        <taxon>Serendipitaceae</taxon>
        <taxon>Serendipita</taxon>
    </lineage>
</organism>
<comment type="caution">
    <text evidence="3">The sequence shown here is derived from an EMBL/GenBank/DDBJ whole genome shotgun (WGS) entry which is preliminary data.</text>
</comment>
<name>G4TG31_SERID</name>
<evidence type="ECO:0000313" key="4">
    <source>
        <dbReference type="Proteomes" id="UP000007148"/>
    </source>
</evidence>
<feature type="compositionally biased region" description="Gly residues" evidence="1">
    <location>
        <begin position="189"/>
        <end position="199"/>
    </location>
</feature>
<feature type="compositionally biased region" description="Low complexity" evidence="1">
    <location>
        <begin position="158"/>
        <end position="167"/>
    </location>
</feature>
<evidence type="ECO:0000256" key="2">
    <source>
        <dbReference type="SAM" id="Phobius"/>
    </source>
</evidence>
<gene>
    <name evidence="3" type="ORF">PIIN_04199</name>
</gene>
<evidence type="ECO:0000256" key="1">
    <source>
        <dbReference type="SAM" id="MobiDB-lite"/>
    </source>
</evidence>